<dbReference type="InterPro" id="IPR011152">
    <property type="entry name" value="Pesterase_MJ0912"/>
</dbReference>
<organism evidence="3 4">
    <name type="scientific">Schleiferilactobacillus perolens DSM 12744</name>
    <dbReference type="NCBI Taxonomy" id="1423792"/>
    <lineage>
        <taxon>Bacteria</taxon>
        <taxon>Bacillati</taxon>
        <taxon>Bacillota</taxon>
        <taxon>Bacilli</taxon>
        <taxon>Lactobacillales</taxon>
        <taxon>Lactobacillaceae</taxon>
        <taxon>Schleiferilactobacillus</taxon>
    </lineage>
</organism>
<dbReference type="PIRSF" id="PIRSF000883">
    <property type="entry name" value="Pesterase_MJ0912"/>
    <property type="match status" value="1"/>
</dbReference>
<dbReference type="PANTHER" id="PTHR42850">
    <property type="entry name" value="METALLOPHOSPHOESTERASE"/>
    <property type="match status" value="1"/>
</dbReference>
<accession>A0A0R1N598</accession>
<gene>
    <name evidence="3" type="ORF">FD09_GL000688</name>
</gene>
<dbReference type="SUPFAM" id="SSF56300">
    <property type="entry name" value="Metallo-dependent phosphatases"/>
    <property type="match status" value="1"/>
</dbReference>
<evidence type="ECO:0000313" key="4">
    <source>
        <dbReference type="Proteomes" id="UP000051330"/>
    </source>
</evidence>
<reference evidence="3 4" key="1">
    <citation type="journal article" date="2015" name="Genome Announc.">
        <title>Expanding the biotechnology potential of lactobacilli through comparative genomics of 213 strains and associated genera.</title>
        <authorList>
            <person name="Sun Z."/>
            <person name="Harris H.M."/>
            <person name="McCann A."/>
            <person name="Guo C."/>
            <person name="Argimon S."/>
            <person name="Zhang W."/>
            <person name="Yang X."/>
            <person name="Jeffery I.B."/>
            <person name="Cooney J.C."/>
            <person name="Kagawa T.F."/>
            <person name="Liu W."/>
            <person name="Song Y."/>
            <person name="Salvetti E."/>
            <person name="Wrobel A."/>
            <person name="Rasinkangas P."/>
            <person name="Parkhill J."/>
            <person name="Rea M.C."/>
            <person name="O'Sullivan O."/>
            <person name="Ritari J."/>
            <person name="Douillard F.P."/>
            <person name="Paul Ross R."/>
            <person name="Yang R."/>
            <person name="Briner A.E."/>
            <person name="Felis G.E."/>
            <person name="de Vos W.M."/>
            <person name="Barrangou R."/>
            <person name="Klaenhammer T.R."/>
            <person name="Caufield P.W."/>
            <person name="Cui Y."/>
            <person name="Zhang H."/>
            <person name="O'Toole P.W."/>
        </authorList>
    </citation>
    <scope>NUCLEOTIDE SEQUENCE [LARGE SCALE GENOMIC DNA]</scope>
    <source>
        <strain evidence="3 4">DSM 12744</strain>
    </source>
</reference>
<sequence>MSERIALLADVHGNATALEAVLADAKAHHATRYWFLGDMILPGPGADNLYDMLADVGTDVILNGNWEEAFFAALAGAIYPNDPSDVYFVRLSEYLQTRLSPALLATMKKRPVATVQKIGPLTIGLSHNLPHHAGGNALYPDQPQDHYDHLFDAPHLDVAIFAHIHQQLLRYSSQGQLIINPGAVGQAFDPWASLSTDHRAQYALLDIAANGVNQVDMRRVPYDVDKELAVAKAADLPYFELYEKLRRTGKTYTHNDPVLAKINAAHGYRQDVIEFSHHLDDPQ</sequence>
<proteinExistence type="inferred from homology"/>
<keyword evidence="4" id="KW-1185">Reference proteome</keyword>
<dbReference type="PATRIC" id="fig|1423792.3.peg.703"/>
<dbReference type="InterPro" id="IPR029052">
    <property type="entry name" value="Metallo-depent_PP-like"/>
</dbReference>
<name>A0A0R1N598_9LACO</name>
<protein>
    <submittedName>
        <fullName evidence="3">Phosphoesterase-related protein</fullName>
    </submittedName>
</protein>
<comment type="similarity">
    <text evidence="1">Belongs to the metallophosphoesterase superfamily. YfcE family.</text>
</comment>
<comment type="caution">
    <text evidence="3">The sequence shown here is derived from an EMBL/GenBank/DDBJ whole genome shotgun (WGS) entry which is preliminary data.</text>
</comment>
<dbReference type="GO" id="GO:0016791">
    <property type="term" value="F:phosphatase activity"/>
    <property type="evidence" value="ECO:0007669"/>
    <property type="project" value="TreeGrafter"/>
</dbReference>
<dbReference type="Proteomes" id="UP000051330">
    <property type="component" value="Unassembled WGS sequence"/>
</dbReference>
<evidence type="ECO:0000256" key="1">
    <source>
        <dbReference type="ARBA" id="ARBA00008950"/>
    </source>
</evidence>
<dbReference type="OrthoDB" id="9813918at2"/>
<dbReference type="InterPro" id="IPR050126">
    <property type="entry name" value="Ap4A_hydrolase"/>
</dbReference>
<dbReference type="STRING" id="1423792.FD09_GL000688"/>
<evidence type="ECO:0000259" key="2">
    <source>
        <dbReference type="Pfam" id="PF12850"/>
    </source>
</evidence>
<dbReference type="PANTHER" id="PTHR42850:SF2">
    <property type="entry name" value="BLL5683 PROTEIN"/>
    <property type="match status" value="1"/>
</dbReference>
<evidence type="ECO:0000313" key="3">
    <source>
        <dbReference type="EMBL" id="KRL11320.1"/>
    </source>
</evidence>
<dbReference type="Gene3D" id="3.60.21.10">
    <property type="match status" value="1"/>
</dbReference>
<dbReference type="GO" id="GO:0005737">
    <property type="term" value="C:cytoplasm"/>
    <property type="evidence" value="ECO:0007669"/>
    <property type="project" value="TreeGrafter"/>
</dbReference>
<feature type="domain" description="Calcineurin-like phosphoesterase" evidence="2">
    <location>
        <begin position="4"/>
        <end position="208"/>
    </location>
</feature>
<dbReference type="AlphaFoldDB" id="A0A0R1N598"/>
<dbReference type="RefSeq" id="WP_057821543.1">
    <property type="nucleotide sequence ID" value="NZ_AZEC01000012.1"/>
</dbReference>
<dbReference type="Pfam" id="PF12850">
    <property type="entry name" value="Metallophos_2"/>
    <property type="match status" value="1"/>
</dbReference>
<dbReference type="InterPro" id="IPR024654">
    <property type="entry name" value="Calcineurin-like_PHP_lpxH"/>
</dbReference>
<dbReference type="EMBL" id="AZEC01000012">
    <property type="protein sequence ID" value="KRL11320.1"/>
    <property type="molecule type" value="Genomic_DNA"/>
</dbReference>